<dbReference type="EMBL" id="KC977570">
    <property type="protein sequence ID" value="AGO82493.1"/>
    <property type="molecule type" value="Genomic_DNA"/>
</dbReference>
<dbReference type="KEGG" id="vg:16512415"/>
<protein>
    <submittedName>
        <fullName evidence="1">Uncharacterized protein</fullName>
    </submittedName>
</protein>
<reference evidence="1 2" key="1">
    <citation type="journal article" date="2013" name="Science">
        <title>Pandoraviruses: amoeba viruses with genomes up to 2.5 Mb reaching that of parasitic eukaryotes.</title>
        <authorList>
            <person name="Philippe N."/>
            <person name="Legendre M."/>
            <person name="Doutre G."/>
            <person name="Coute Y."/>
            <person name="Poirot O."/>
            <person name="Lescot M."/>
            <person name="Arslan D."/>
            <person name="Seltzer V."/>
            <person name="Bertaux L."/>
            <person name="Bruley C."/>
            <person name="Garin J."/>
            <person name="Claverie J.M."/>
            <person name="Abergel C."/>
        </authorList>
    </citation>
    <scope>NUCLEOTIDE SEQUENCE [LARGE SCALE GENOMIC DNA]</scope>
    <source>
        <strain evidence="1">Melbourne</strain>
    </source>
</reference>
<evidence type="ECO:0000313" key="2">
    <source>
        <dbReference type="Proteomes" id="UP000201566"/>
    </source>
</evidence>
<name>S4VQ92_9VIRU</name>
<dbReference type="GeneID" id="16512415"/>
<dbReference type="RefSeq" id="YP_008319162.1">
    <property type="nucleotide sequence ID" value="NC_021858.1"/>
</dbReference>
<gene>
    <name evidence="1" type="ORF">pdul_cds_435</name>
</gene>
<sequence length="89" mass="9164">MTTPAAQHVEIANDLGTNLYLHLAFYGGGASDTVLAPGARAGTYSGTPTAKRVQCIGLHGQFSGSPYATCIDQGAVLSLTVRPDGIERS</sequence>
<organism evidence="1 2">
    <name type="scientific">Pandoravirus dulcis</name>
    <dbReference type="NCBI Taxonomy" id="1349409"/>
    <lineage>
        <taxon>Viruses</taxon>
        <taxon>Pandoravirus</taxon>
    </lineage>
</organism>
<proteinExistence type="predicted"/>
<evidence type="ECO:0000313" key="1">
    <source>
        <dbReference type="EMBL" id="AGO82493.1"/>
    </source>
</evidence>
<accession>S4VQ92</accession>
<dbReference type="Proteomes" id="UP000201566">
    <property type="component" value="Segment"/>
</dbReference>